<dbReference type="SMART" id="SM00588">
    <property type="entry name" value="NEUZ"/>
    <property type="match status" value="1"/>
</dbReference>
<reference evidence="3" key="1">
    <citation type="submission" date="2013-04" db="EMBL/GenBank/DDBJ databases">
        <authorList>
            <person name="Qu J."/>
            <person name="Murali S.C."/>
            <person name="Bandaranaike D."/>
            <person name="Bellair M."/>
            <person name="Blankenburg K."/>
            <person name="Chao H."/>
            <person name="Dinh H."/>
            <person name="Doddapaneni H."/>
            <person name="Downs B."/>
            <person name="Dugan-Rocha S."/>
            <person name="Elkadiri S."/>
            <person name="Gnanaolivu R.D."/>
            <person name="Hernandez B."/>
            <person name="Javaid M."/>
            <person name="Jayaseelan J.C."/>
            <person name="Lee S."/>
            <person name="Li M."/>
            <person name="Ming W."/>
            <person name="Munidasa M."/>
            <person name="Muniz J."/>
            <person name="Nguyen L."/>
            <person name="Ongeri F."/>
            <person name="Osuji N."/>
            <person name="Pu L.-L."/>
            <person name="Puazo M."/>
            <person name="Qu C."/>
            <person name="Quiroz J."/>
            <person name="Raj R."/>
            <person name="Weissenberger G."/>
            <person name="Xin Y."/>
            <person name="Zou X."/>
            <person name="Han Y."/>
            <person name="Richards S."/>
            <person name="Worley K."/>
            <person name="Muzny D."/>
            <person name="Gibbs R."/>
        </authorList>
    </citation>
    <scope>NUCLEOTIDE SEQUENCE</scope>
    <source>
        <strain evidence="3">Sampled in the wild</strain>
    </source>
</reference>
<gene>
    <name evidence="3" type="ORF">J437_LFUL017978</name>
</gene>
<dbReference type="PANTHER" id="PTHR12429:SF14">
    <property type="entry name" value="NEURALIZED-LIKE PROTEIN 4"/>
    <property type="match status" value="1"/>
</dbReference>
<dbReference type="InterPro" id="IPR037962">
    <property type="entry name" value="Neuralized"/>
</dbReference>
<reference evidence="3" key="2">
    <citation type="submission" date="2017-10" db="EMBL/GenBank/DDBJ databases">
        <title>Ladona fulva Genome sequencing and assembly.</title>
        <authorList>
            <person name="Murali S."/>
            <person name="Richards S."/>
            <person name="Bandaranaike D."/>
            <person name="Bellair M."/>
            <person name="Blankenburg K."/>
            <person name="Chao H."/>
            <person name="Dinh H."/>
            <person name="Doddapaneni H."/>
            <person name="Dugan-Rocha S."/>
            <person name="Elkadiri S."/>
            <person name="Gnanaolivu R."/>
            <person name="Hernandez B."/>
            <person name="Skinner E."/>
            <person name="Javaid M."/>
            <person name="Lee S."/>
            <person name="Li M."/>
            <person name="Ming W."/>
            <person name="Munidasa M."/>
            <person name="Muniz J."/>
            <person name="Nguyen L."/>
            <person name="Hughes D."/>
            <person name="Osuji N."/>
            <person name="Pu L.-L."/>
            <person name="Puazo M."/>
            <person name="Qu C."/>
            <person name="Quiroz J."/>
            <person name="Raj R."/>
            <person name="Weissenberger G."/>
            <person name="Xin Y."/>
            <person name="Zou X."/>
            <person name="Han Y."/>
            <person name="Worley K."/>
            <person name="Muzny D."/>
            <person name="Gibbs R."/>
        </authorList>
    </citation>
    <scope>NUCLEOTIDE SEQUENCE</scope>
    <source>
        <strain evidence="3">Sampled in the wild</strain>
    </source>
</reference>
<evidence type="ECO:0000259" key="2">
    <source>
        <dbReference type="PROSITE" id="PS51065"/>
    </source>
</evidence>
<proteinExistence type="predicted"/>
<comment type="caution">
    <text evidence="3">The sequence shown here is derived from an EMBL/GenBank/DDBJ whole genome shotgun (WGS) entry which is preliminary data.</text>
</comment>
<organism evidence="3 4">
    <name type="scientific">Ladona fulva</name>
    <name type="common">Scarce chaser dragonfly</name>
    <name type="synonym">Libellula fulva</name>
    <dbReference type="NCBI Taxonomy" id="123851"/>
    <lineage>
        <taxon>Eukaryota</taxon>
        <taxon>Metazoa</taxon>
        <taxon>Ecdysozoa</taxon>
        <taxon>Arthropoda</taxon>
        <taxon>Hexapoda</taxon>
        <taxon>Insecta</taxon>
        <taxon>Pterygota</taxon>
        <taxon>Palaeoptera</taxon>
        <taxon>Odonata</taxon>
        <taxon>Epiprocta</taxon>
        <taxon>Anisoptera</taxon>
        <taxon>Libelluloidea</taxon>
        <taxon>Libellulidae</taxon>
        <taxon>Ladona</taxon>
    </lineage>
</organism>
<name>A0A8K0KPG9_LADFU</name>
<keyword evidence="1" id="KW-0732">Signal</keyword>
<evidence type="ECO:0000313" key="3">
    <source>
        <dbReference type="EMBL" id="KAG8238013.1"/>
    </source>
</evidence>
<dbReference type="OrthoDB" id="49113at2759"/>
<feature type="signal peptide" evidence="1">
    <location>
        <begin position="1"/>
        <end position="23"/>
    </location>
</feature>
<dbReference type="GO" id="GO:0061630">
    <property type="term" value="F:ubiquitin protein ligase activity"/>
    <property type="evidence" value="ECO:0007669"/>
    <property type="project" value="TreeGrafter"/>
</dbReference>
<feature type="chain" id="PRO_5035455541" description="NHR domain-containing protein" evidence="1">
    <location>
        <begin position="24"/>
        <end position="208"/>
    </location>
</feature>
<dbReference type="PROSITE" id="PS51065">
    <property type="entry name" value="NHR"/>
    <property type="match status" value="1"/>
</dbReference>
<feature type="non-terminal residue" evidence="3">
    <location>
        <position position="208"/>
    </location>
</feature>
<dbReference type="InterPro" id="IPR006573">
    <property type="entry name" value="NHR_dom"/>
</dbReference>
<dbReference type="PANTHER" id="PTHR12429">
    <property type="entry name" value="NEURALIZED"/>
    <property type="match status" value="1"/>
</dbReference>
<dbReference type="AlphaFoldDB" id="A0A8K0KPG9"/>
<feature type="domain" description="NHR" evidence="2">
    <location>
        <begin position="103"/>
        <end position="208"/>
    </location>
</feature>
<protein>
    <recommendedName>
        <fullName evidence="2">NHR domain-containing protein</fullName>
    </recommendedName>
</protein>
<dbReference type="Pfam" id="PF07177">
    <property type="entry name" value="Neuralized"/>
    <property type="match status" value="1"/>
</dbReference>
<dbReference type="Gene3D" id="2.60.120.920">
    <property type="match status" value="1"/>
</dbReference>
<dbReference type="Proteomes" id="UP000792457">
    <property type="component" value="Unassembled WGS sequence"/>
</dbReference>
<evidence type="ECO:0000313" key="4">
    <source>
        <dbReference type="Proteomes" id="UP000792457"/>
    </source>
</evidence>
<evidence type="ECO:0000256" key="1">
    <source>
        <dbReference type="SAM" id="SignalP"/>
    </source>
</evidence>
<keyword evidence="4" id="KW-1185">Reference proteome</keyword>
<dbReference type="EMBL" id="KZ309264">
    <property type="protein sequence ID" value="KAG8238013.1"/>
    <property type="molecule type" value="Genomic_DNA"/>
</dbReference>
<dbReference type="InterPro" id="IPR043136">
    <property type="entry name" value="B30.2/SPRY_sf"/>
</dbReference>
<sequence length="208" mass="23390">MERLFLFLLITIFTSHSLNRSEASPENCGIDGAENDLLSLTVTNRRNESGEWVTWFSASRNTSGITNNIDVVLIRSSSTCRGNHFVNIKGTIKDTSTINVDHRLFFHKKCSNNAAITNNGQTLQRIKEEETASALTHRPLLDDEVFTVRFDKRRNKSNQALGIGITTHSPDAIDLPNHMNTLKSGTWMFYHANLYHNSAVLVSNILKT</sequence>
<accession>A0A8K0KPG9</accession>